<evidence type="ECO:0000313" key="12">
    <source>
        <dbReference type="Proteomes" id="UP000199126"/>
    </source>
</evidence>
<keyword evidence="12" id="KW-1185">Reference proteome</keyword>
<keyword evidence="5" id="KW-0249">Electron transport</keyword>
<dbReference type="SUPFAM" id="SSF54292">
    <property type="entry name" value="2Fe-2S ferredoxin-like"/>
    <property type="match status" value="1"/>
</dbReference>
<dbReference type="PANTHER" id="PTHR43112:SF3">
    <property type="entry name" value="FERREDOXIN-2, CHLOROPLASTIC"/>
    <property type="match status" value="1"/>
</dbReference>
<gene>
    <name evidence="11" type="ORF">SAMN04487948_11072</name>
</gene>
<feature type="compositionally biased region" description="Polar residues" evidence="9">
    <location>
        <begin position="8"/>
        <end position="22"/>
    </location>
</feature>
<dbReference type="AlphaFoldDB" id="A0A1H8UAT1"/>
<feature type="domain" description="2Fe-2S ferredoxin-type" evidence="10">
    <location>
        <begin position="26"/>
        <end position="114"/>
    </location>
</feature>
<keyword evidence="6" id="KW-0408">Iron</keyword>
<feature type="region of interest" description="Disordered" evidence="9">
    <location>
        <begin position="1"/>
        <end position="22"/>
    </location>
</feature>
<dbReference type="GO" id="GO:0009055">
    <property type="term" value="F:electron transfer activity"/>
    <property type="evidence" value="ECO:0007669"/>
    <property type="project" value="InterPro"/>
</dbReference>
<dbReference type="EMBL" id="FODV01000010">
    <property type="protein sequence ID" value="SEP00372.1"/>
    <property type="molecule type" value="Genomic_DNA"/>
</dbReference>
<dbReference type="InterPro" id="IPR001041">
    <property type="entry name" value="2Fe-2S_ferredoxin-type"/>
</dbReference>
<evidence type="ECO:0000256" key="7">
    <source>
        <dbReference type="ARBA" id="ARBA00023014"/>
    </source>
</evidence>
<accession>A0A1H8UAT1</accession>
<evidence type="ECO:0000256" key="3">
    <source>
        <dbReference type="ARBA" id="ARBA00022714"/>
    </source>
</evidence>
<keyword evidence="3" id="KW-0001">2Fe-2S</keyword>
<evidence type="ECO:0000256" key="8">
    <source>
        <dbReference type="ARBA" id="ARBA00034078"/>
    </source>
</evidence>
<keyword evidence="7" id="KW-0411">Iron-sulfur</keyword>
<dbReference type="Proteomes" id="UP000199126">
    <property type="component" value="Unassembled WGS sequence"/>
</dbReference>
<dbReference type="PROSITE" id="PS00197">
    <property type="entry name" value="2FE2S_FER_1"/>
    <property type="match status" value="1"/>
</dbReference>
<dbReference type="Pfam" id="PF00111">
    <property type="entry name" value="Fer2"/>
    <property type="match status" value="1"/>
</dbReference>
<evidence type="ECO:0000259" key="10">
    <source>
        <dbReference type="PROSITE" id="PS51085"/>
    </source>
</evidence>
<evidence type="ECO:0000313" key="11">
    <source>
        <dbReference type="EMBL" id="SEP00372.1"/>
    </source>
</evidence>
<dbReference type="GO" id="GO:0022900">
    <property type="term" value="P:electron transport chain"/>
    <property type="evidence" value="ECO:0007669"/>
    <property type="project" value="InterPro"/>
</dbReference>
<keyword evidence="2" id="KW-0813">Transport</keyword>
<evidence type="ECO:0000256" key="1">
    <source>
        <dbReference type="ARBA" id="ARBA00007874"/>
    </source>
</evidence>
<evidence type="ECO:0000256" key="6">
    <source>
        <dbReference type="ARBA" id="ARBA00023004"/>
    </source>
</evidence>
<comment type="similarity">
    <text evidence="1">Belongs to the 2Fe2S plant-type ferredoxin family.</text>
</comment>
<evidence type="ECO:0000256" key="9">
    <source>
        <dbReference type="SAM" id="MobiDB-lite"/>
    </source>
</evidence>
<name>A0A1H8UAT1_9EURY</name>
<dbReference type="InterPro" id="IPR036010">
    <property type="entry name" value="2Fe-2S_ferredoxin-like_sf"/>
</dbReference>
<proteinExistence type="inferred from homology"/>
<organism evidence="11 12">
    <name type="scientific">Halogranum amylolyticum</name>
    <dbReference type="NCBI Taxonomy" id="660520"/>
    <lineage>
        <taxon>Archaea</taxon>
        <taxon>Methanobacteriati</taxon>
        <taxon>Methanobacteriota</taxon>
        <taxon>Stenosarchaea group</taxon>
        <taxon>Halobacteria</taxon>
        <taxon>Halobacteriales</taxon>
        <taxon>Haloferacaceae</taxon>
    </lineage>
</organism>
<dbReference type="InterPro" id="IPR012675">
    <property type="entry name" value="Beta-grasp_dom_sf"/>
</dbReference>
<dbReference type="GO" id="GO:0051537">
    <property type="term" value="F:2 iron, 2 sulfur cluster binding"/>
    <property type="evidence" value="ECO:0007669"/>
    <property type="project" value="UniProtKB-KW"/>
</dbReference>
<dbReference type="PROSITE" id="PS51085">
    <property type="entry name" value="2FE2S_FER_2"/>
    <property type="match status" value="1"/>
</dbReference>
<reference evidence="12" key="1">
    <citation type="submission" date="2016-10" db="EMBL/GenBank/DDBJ databases">
        <authorList>
            <person name="Varghese N."/>
            <person name="Submissions S."/>
        </authorList>
    </citation>
    <scope>NUCLEOTIDE SEQUENCE [LARGE SCALE GENOMIC DNA]</scope>
    <source>
        <strain evidence="12">CGMCC 1.10121</strain>
    </source>
</reference>
<dbReference type="Gene3D" id="3.10.20.30">
    <property type="match status" value="1"/>
</dbReference>
<dbReference type="GO" id="GO:0046872">
    <property type="term" value="F:metal ion binding"/>
    <property type="evidence" value="ECO:0007669"/>
    <property type="project" value="UniProtKB-KW"/>
</dbReference>
<dbReference type="NCBIfam" id="TIGR02008">
    <property type="entry name" value="fdx_plant"/>
    <property type="match status" value="1"/>
</dbReference>
<evidence type="ECO:0000256" key="2">
    <source>
        <dbReference type="ARBA" id="ARBA00022448"/>
    </source>
</evidence>
<dbReference type="InterPro" id="IPR006058">
    <property type="entry name" value="2Fe2S_fd_BS"/>
</dbReference>
<evidence type="ECO:0000256" key="4">
    <source>
        <dbReference type="ARBA" id="ARBA00022723"/>
    </source>
</evidence>
<keyword evidence="4" id="KW-0479">Metal-binding</keyword>
<dbReference type="InterPro" id="IPR010241">
    <property type="entry name" value="Fd_pln"/>
</dbReference>
<comment type="cofactor">
    <cofactor evidence="8">
        <name>[2Fe-2S] cluster</name>
        <dbReference type="ChEBI" id="CHEBI:190135"/>
    </cofactor>
</comment>
<dbReference type="CDD" id="cd00207">
    <property type="entry name" value="fer2"/>
    <property type="match status" value="1"/>
</dbReference>
<evidence type="ECO:0000256" key="5">
    <source>
        <dbReference type="ARBA" id="ARBA00022982"/>
    </source>
</evidence>
<protein>
    <submittedName>
        <fullName evidence="11">Ferredoxin</fullName>
    </submittedName>
</protein>
<sequence>MSTKHSDSAQSNMSTKSASSNMVETYEVEFVDEGITLEVPANKPLLEAAEEAGLDLNYQCRMGVCGVCSGMVLEGEVDQTEGMFLSDSEREEGYVLTCIAKPRSDLRIETNTGP</sequence>
<dbReference type="PANTHER" id="PTHR43112">
    <property type="entry name" value="FERREDOXIN"/>
    <property type="match status" value="1"/>
</dbReference>